<reference evidence="2 3" key="1">
    <citation type="submission" date="2024-04" db="EMBL/GenBank/DDBJ databases">
        <title>Tritrichomonas musculus Genome.</title>
        <authorList>
            <person name="Alves-Ferreira E."/>
            <person name="Grigg M."/>
            <person name="Lorenzi H."/>
            <person name="Galac M."/>
        </authorList>
    </citation>
    <scope>NUCLEOTIDE SEQUENCE [LARGE SCALE GENOMIC DNA]</scope>
    <source>
        <strain evidence="2 3">EAF2021</strain>
    </source>
</reference>
<keyword evidence="3" id="KW-1185">Reference proteome</keyword>
<organism evidence="2 3">
    <name type="scientific">Tritrichomonas musculus</name>
    <dbReference type="NCBI Taxonomy" id="1915356"/>
    <lineage>
        <taxon>Eukaryota</taxon>
        <taxon>Metamonada</taxon>
        <taxon>Parabasalia</taxon>
        <taxon>Tritrichomonadida</taxon>
        <taxon>Tritrichomonadidae</taxon>
        <taxon>Tritrichomonas</taxon>
    </lineage>
</organism>
<feature type="region of interest" description="Disordered" evidence="1">
    <location>
        <begin position="199"/>
        <end position="224"/>
    </location>
</feature>
<evidence type="ECO:0000313" key="2">
    <source>
        <dbReference type="EMBL" id="KAK8891581.1"/>
    </source>
</evidence>
<evidence type="ECO:0000256" key="1">
    <source>
        <dbReference type="SAM" id="MobiDB-lite"/>
    </source>
</evidence>
<evidence type="ECO:0000313" key="3">
    <source>
        <dbReference type="Proteomes" id="UP001470230"/>
    </source>
</evidence>
<sequence length="224" mass="25725">MCELINEAAQQIQNIISQNPSEKSGIYERLYSLCSILQFPSRVLPDGTPLNFSSVKNDKDMKNIVMNDENLSAMSSTTNLSEKAKGNTLSSEFSRRNANELERKRVSNRLNGFSIKDSIAWQEICKRFGPNLNQSELLSMAEIIGQQAGIKVDREAKRRKEVLIKWYEENIVIIRKMLPFFKLEDTEGNLLRGEDYQDEMNRNDFNDEENDIATDNNDESSINE</sequence>
<feature type="compositionally biased region" description="Acidic residues" evidence="1">
    <location>
        <begin position="206"/>
        <end position="218"/>
    </location>
</feature>
<gene>
    <name evidence="2" type="ORF">M9Y10_028794</name>
</gene>
<evidence type="ECO:0008006" key="4">
    <source>
        <dbReference type="Google" id="ProtNLM"/>
    </source>
</evidence>
<proteinExistence type="predicted"/>
<comment type="caution">
    <text evidence="2">The sequence shown here is derived from an EMBL/GenBank/DDBJ whole genome shotgun (WGS) entry which is preliminary data.</text>
</comment>
<dbReference type="Proteomes" id="UP001470230">
    <property type="component" value="Unassembled WGS sequence"/>
</dbReference>
<name>A0ABR2KKH4_9EUKA</name>
<accession>A0ABR2KKH4</accession>
<dbReference type="EMBL" id="JAPFFF010000004">
    <property type="protein sequence ID" value="KAK8891581.1"/>
    <property type="molecule type" value="Genomic_DNA"/>
</dbReference>
<protein>
    <recommendedName>
        <fullName evidence="4">Death domain-containing protein</fullName>
    </recommendedName>
</protein>